<reference evidence="2" key="1">
    <citation type="journal article" date="2019" name="Int. J. Syst. Evol. Microbiol.">
        <title>The Global Catalogue of Microorganisms (GCM) 10K type strain sequencing project: providing services to taxonomists for standard genome sequencing and annotation.</title>
        <authorList>
            <consortium name="The Broad Institute Genomics Platform"/>
            <consortium name="The Broad Institute Genome Sequencing Center for Infectious Disease"/>
            <person name="Wu L."/>
            <person name="Ma J."/>
        </authorList>
    </citation>
    <scope>NUCLEOTIDE SEQUENCE [LARGE SCALE GENOMIC DNA]</scope>
    <source>
        <strain evidence="2">JCM 6835</strain>
    </source>
</reference>
<evidence type="ECO:0000313" key="1">
    <source>
        <dbReference type="EMBL" id="GAA2683082.1"/>
    </source>
</evidence>
<accession>A0ABP6F5G6</accession>
<sequence>MRMGAVYSQRVEEEQIEQLEWVQERLAASGIRALLVRHLRLTLLQNRYDPPERRGPVLMAGSMRISVEDGFHVEREDGRTADFHDADEAAAYVASAVS</sequence>
<evidence type="ECO:0000313" key="2">
    <source>
        <dbReference type="Proteomes" id="UP001501666"/>
    </source>
</evidence>
<gene>
    <name evidence="1" type="ORF">GCM10010412_068650</name>
</gene>
<dbReference type="EMBL" id="BAAATE010000023">
    <property type="protein sequence ID" value="GAA2683082.1"/>
    <property type="molecule type" value="Genomic_DNA"/>
</dbReference>
<dbReference type="Proteomes" id="UP001501666">
    <property type="component" value="Unassembled WGS sequence"/>
</dbReference>
<proteinExistence type="predicted"/>
<protein>
    <submittedName>
        <fullName evidence="1">Uncharacterized protein</fullName>
    </submittedName>
</protein>
<comment type="caution">
    <text evidence="1">The sequence shown here is derived from an EMBL/GenBank/DDBJ whole genome shotgun (WGS) entry which is preliminary data.</text>
</comment>
<name>A0ABP6F5G6_9ACTN</name>
<keyword evidence="2" id="KW-1185">Reference proteome</keyword>
<organism evidence="1 2">
    <name type="scientific">Nonomuraea recticatena</name>
    <dbReference type="NCBI Taxonomy" id="46178"/>
    <lineage>
        <taxon>Bacteria</taxon>
        <taxon>Bacillati</taxon>
        <taxon>Actinomycetota</taxon>
        <taxon>Actinomycetes</taxon>
        <taxon>Streptosporangiales</taxon>
        <taxon>Streptosporangiaceae</taxon>
        <taxon>Nonomuraea</taxon>
    </lineage>
</organism>